<accession>V5WLW1</accession>
<dbReference type="InterPro" id="IPR011892">
    <property type="entry name" value="Cyt_kin_arch"/>
</dbReference>
<dbReference type="InterPro" id="IPR011994">
    <property type="entry name" value="Cytidylate_kinase_dom"/>
</dbReference>
<dbReference type="EC" id="2.7.4.25" evidence="10"/>
<reference evidence="11 12" key="1">
    <citation type="journal article" date="2015" name="Stand. Genomic Sci.">
        <title>Complete genome sequence and description of Salinispira pacifica gen. nov., sp. nov., a novel spirochaete isolated form a hypersaline microbial mat.</title>
        <authorList>
            <person name="Ben Hania W."/>
            <person name="Joseph M."/>
            <person name="Schumann P."/>
            <person name="Bunk B."/>
            <person name="Fiebig A."/>
            <person name="Sproer C."/>
            <person name="Klenk H.P."/>
            <person name="Fardeau M.L."/>
            <person name="Spring S."/>
        </authorList>
    </citation>
    <scope>NUCLEOTIDE SEQUENCE [LARGE SCALE GENOMIC DNA]</scope>
    <source>
        <strain evidence="11 12">L21-RPul-D2</strain>
    </source>
</reference>
<dbReference type="HAMAP" id="MF_00239">
    <property type="entry name" value="Cytidyl_kinase_type2"/>
    <property type="match status" value="1"/>
</dbReference>
<dbReference type="PATRIC" id="fig|1307761.3.peg.2709"/>
<dbReference type="InterPro" id="IPR027417">
    <property type="entry name" value="P-loop_NTPase"/>
</dbReference>
<dbReference type="Pfam" id="PF13189">
    <property type="entry name" value="Cytidylate_kin2"/>
    <property type="match status" value="1"/>
</dbReference>
<dbReference type="RefSeq" id="WP_024268969.1">
    <property type="nucleotide sequence ID" value="NC_023035.1"/>
</dbReference>
<evidence type="ECO:0000256" key="5">
    <source>
        <dbReference type="ARBA" id="ARBA00022741"/>
    </source>
</evidence>
<dbReference type="KEGG" id="slr:L21SP2_2719"/>
<dbReference type="HOGENOM" id="CLU_079959_1_0_12"/>
<dbReference type="OrthoDB" id="5291502at2"/>
<evidence type="ECO:0000256" key="4">
    <source>
        <dbReference type="ARBA" id="ARBA00022679"/>
    </source>
</evidence>
<feature type="binding site" evidence="10">
    <location>
        <begin position="22"/>
        <end position="30"/>
    </location>
    <ligand>
        <name>ATP</name>
        <dbReference type="ChEBI" id="CHEBI:30616"/>
    </ligand>
</feature>
<evidence type="ECO:0000256" key="1">
    <source>
        <dbReference type="ARBA" id="ARBA00004496"/>
    </source>
</evidence>
<proteinExistence type="inferred from homology"/>
<name>V5WLW1_9SPIO</name>
<dbReference type="GO" id="GO:0036431">
    <property type="term" value="F:dCMP kinase activity"/>
    <property type="evidence" value="ECO:0007669"/>
    <property type="project" value="InterPro"/>
</dbReference>
<evidence type="ECO:0000256" key="6">
    <source>
        <dbReference type="ARBA" id="ARBA00022777"/>
    </source>
</evidence>
<evidence type="ECO:0000256" key="10">
    <source>
        <dbReference type="HAMAP-Rule" id="MF_00239"/>
    </source>
</evidence>
<evidence type="ECO:0000256" key="3">
    <source>
        <dbReference type="ARBA" id="ARBA00022490"/>
    </source>
</evidence>
<gene>
    <name evidence="10" type="primary">cmk</name>
    <name evidence="11" type="ORF">L21SP2_2719</name>
</gene>
<keyword evidence="5 10" id="KW-0547">Nucleotide-binding</keyword>
<evidence type="ECO:0000256" key="9">
    <source>
        <dbReference type="ARBA" id="ARBA00048478"/>
    </source>
</evidence>
<evidence type="ECO:0000313" key="12">
    <source>
        <dbReference type="Proteomes" id="UP000018680"/>
    </source>
</evidence>
<dbReference type="EMBL" id="CP006939">
    <property type="protein sequence ID" value="AHC16071.1"/>
    <property type="molecule type" value="Genomic_DNA"/>
</dbReference>
<dbReference type="Proteomes" id="UP000018680">
    <property type="component" value="Chromosome"/>
</dbReference>
<dbReference type="GO" id="GO:0005737">
    <property type="term" value="C:cytoplasm"/>
    <property type="evidence" value="ECO:0007669"/>
    <property type="project" value="UniProtKB-SubCell"/>
</dbReference>
<keyword evidence="7 10" id="KW-0067">ATP-binding</keyword>
<comment type="subcellular location">
    <subcellularLocation>
        <location evidence="1 10">Cytoplasm</location>
    </subcellularLocation>
</comment>
<evidence type="ECO:0000313" key="11">
    <source>
        <dbReference type="EMBL" id="AHC16071.1"/>
    </source>
</evidence>
<dbReference type="CDD" id="cd02020">
    <property type="entry name" value="CMPK"/>
    <property type="match status" value="1"/>
</dbReference>
<comment type="similarity">
    <text evidence="2 10">Belongs to the cytidylate kinase family. Type 2 subfamily.</text>
</comment>
<comment type="catalytic activity">
    <reaction evidence="9 10">
        <text>CMP + ATP = CDP + ADP</text>
        <dbReference type="Rhea" id="RHEA:11600"/>
        <dbReference type="ChEBI" id="CHEBI:30616"/>
        <dbReference type="ChEBI" id="CHEBI:58069"/>
        <dbReference type="ChEBI" id="CHEBI:60377"/>
        <dbReference type="ChEBI" id="CHEBI:456216"/>
        <dbReference type="EC" id="2.7.4.25"/>
    </reaction>
</comment>
<protein>
    <recommendedName>
        <fullName evidence="10">Cytidylate kinase</fullName>
        <shortName evidence="10">CK</shortName>
        <ecNumber evidence="10">2.7.4.25</ecNumber>
    </recommendedName>
    <alternativeName>
        <fullName evidence="10">Cytidine monophosphate kinase</fullName>
        <shortName evidence="10">CMP kinase</shortName>
    </alternativeName>
</protein>
<sequence>MTKIETLKKSIEGRRICIAVSGKSGCGNTTTSSLIARTLGLNLINYTFRSLAEERGVSLKEIMRQAAASDEVDRIVDRRQVELAQEGNCVLASRLAIWLTRASADLTVYLHAPDEVRVQRIHQREGGDINEILEFTRERDRQDHERYLKLYNIDNDSYDFADLILDAGSNNPNQLLDLVVDELLRRFGPGEESP</sequence>
<evidence type="ECO:0000256" key="7">
    <source>
        <dbReference type="ARBA" id="ARBA00022840"/>
    </source>
</evidence>
<dbReference type="SUPFAM" id="SSF52540">
    <property type="entry name" value="P-loop containing nucleoside triphosphate hydrolases"/>
    <property type="match status" value="1"/>
</dbReference>
<dbReference type="GO" id="GO:0036430">
    <property type="term" value="F:CMP kinase activity"/>
    <property type="evidence" value="ECO:0007669"/>
    <property type="project" value="RHEA"/>
</dbReference>
<keyword evidence="6 10" id="KW-0418">Kinase</keyword>
<dbReference type="NCBIfam" id="TIGR02173">
    <property type="entry name" value="cyt_kin_arch"/>
    <property type="match status" value="1"/>
</dbReference>
<dbReference type="AlphaFoldDB" id="V5WLW1"/>
<evidence type="ECO:0000256" key="2">
    <source>
        <dbReference type="ARBA" id="ARBA00011005"/>
    </source>
</evidence>
<dbReference type="STRING" id="1307761.L21SP2_2719"/>
<dbReference type="GO" id="GO:0005524">
    <property type="term" value="F:ATP binding"/>
    <property type="evidence" value="ECO:0007669"/>
    <property type="project" value="UniProtKB-UniRule"/>
</dbReference>
<dbReference type="GO" id="GO:0006220">
    <property type="term" value="P:pyrimidine nucleotide metabolic process"/>
    <property type="evidence" value="ECO:0007669"/>
    <property type="project" value="UniProtKB-UniRule"/>
</dbReference>
<organism evidence="11 12">
    <name type="scientific">Salinispira pacifica</name>
    <dbReference type="NCBI Taxonomy" id="1307761"/>
    <lineage>
        <taxon>Bacteria</taxon>
        <taxon>Pseudomonadati</taxon>
        <taxon>Spirochaetota</taxon>
        <taxon>Spirochaetia</taxon>
        <taxon>Spirochaetales</taxon>
        <taxon>Spirochaetaceae</taxon>
        <taxon>Salinispira</taxon>
    </lineage>
</organism>
<evidence type="ECO:0000256" key="8">
    <source>
        <dbReference type="ARBA" id="ARBA00047615"/>
    </source>
</evidence>
<dbReference type="eggNOG" id="COG1102">
    <property type="taxonomic scope" value="Bacteria"/>
</dbReference>
<keyword evidence="4 10" id="KW-0808">Transferase</keyword>
<dbReference type="Gene3D" id="3.40.50.300">
    <property type="entry name" value="P-loop containing nucleotide triphosphate hydrolases"/>
    <property type="match status" value="1"/>
</dbReference>
<keyword evidence="12" id="KW-1185">Reference proteome</keyword>
<comment type="catalytic activity">
    <reaction evidence="8 10">
        <text>dCMP + ATP = dCDP + ADP</text>
        <dbReference type="Rhea" id="RHEA:25094"/>
        <dbReference type="ChEBI" id="CHEBI:30616"/>
        <dbReference type="ChEBI" id="CHEBI:57566"/>
        <dbReference type="ChEBI" id="CHEBI:58593"/>
        <dbReference type="ChEBI" id="CHEBI:456216"/>
        <dbReference type="EC" id="2.7.4.25"/>
    </reaction>
</comment>
<keyword evidence="3 10" id="KW-0963">Cytoplasm</keyword>